<evidence type="ECO:0000313" key="3">
    <source>
        <dbReference type="Proteomes" id="UP000009007"/>
    </source>
</evidence>
<keyword evidence="3" id="KW-1185">Reference proteome</keyword>
<reference evidence="3" key="1">
    <citation type="journal article" date="2012" name="J. Bacteriol.">
        <title>Complete genome sequence of the hydrogenotrophic, methanogenic archaeon Methanoculleus bourgensis strain MS2T, isolated from a sewage sludge digester.</title>
        <authorList>
            <person name="Maus I."/>
            <person name="Wibberg D."/>
            <person name="Stantscheff R."/>
            <person name="Eikmeyer F.G."/>
            <person name="Seffner A."/>
            <person name="Boelter J."/>
            <person name="Szczepanowski R."/>
            <person name="Blom J."/>
            <person name="Jaenicke S."/>
            <person name="Konig H."/>
            <person name="Puhler A."/>
            <person name="Schluter A."/>
        </authorList>
    </citation>
    <scope>NUCLEOTIDE SEQUENCE [LARGE SCALE GENOMIC DNA]</scope>
    <source>
        <strain evidence="3">ATCC 43281 / DSM 3045 / OCM 15 / MS2</strain>
    </source>
</reference>
<dbReference type="KEGG" id="mbg:BN140_1167"/>
<sequence>MTAEPRGPVLRRPVPPAILRQHETSRRRDRPGRFAAGSGKFCKRYPGQETGVRAGPPARYRWDEVDRLLGDLDFPALYRGYARDGDTWEKGFPEIYQLEQKMTTAAKGRTLGLGHVQEIARRDGIPDHNLITCPGRLSILLYIDDAPAYWLMHDPESSIRTIEDQTPGLGPACTSRVLRFAVPVIFGAINAPLVRVLGHGDPGAQRYHLLDLAATPAGTRWTISARQPAWPREYGVWIKTLQAIARRLNREEVCCPHPEPFLRSGLRDRDIWAAADVEMALSSYASEILRKKCAPMRC</sequence>
<dbReference type="RefSeq" id="WP_014867066.1">
    <property type="nucleotide sequence ID" value="NC_018227.2"/>
</dbReference>
<dbReference type="PATRIC" id="fig|1201294.9.peg.1287"/>
<evidence type="ECO:0000313" key="2">
    <source>
        <dbReference type="EMBL" id="CCJ36090.1"/>
    </source>
</evidence>
<dbReference type="GeneID" id="13354755"/>
<accession>I7KZ59</accession>
<proteinExistence type="predicted"/>
<feature type="region of interest" description="Disordered" evidence="1">
    <location>
        <begin position="1"/>
        <end position="41"/>
    </location>
</feature>
<dbReference type="AlphaFoldDB" id="I7KZ59"/>
<protein>
    <submittedName>
        <fullName evidence="2">Uncharacterized protein</fullName>
    </submittedName>
</protein>
<dbReference type="Proteomes" id="UP000009007">
    <property type="component" value="Chromosome I"/>
</dbReference>
<evidence type="ECO:0000256" key="1">
    <source>
        <dbReference type="SAM" id="MobiDB-lite"/>
    </source>
</evidence>
<gene>
    <name evidence="2" type="ordered locus">BN140_1167</name>
</gene>
<name>I7KZ59_METBM</name>
<organism evidence="2 3">
    <name type="scientific">Methanoculleus bourgensis (strain ATCC 43281 / DSM 3045 / OCM 15 / MS2)</name>
    <name type="common">Methanogenium bourgense</name>
    <dbReference type="NCBI Taxonomy" id="1201294"/>
    <lineage>
        <taxon>Archaea</taxon>
        <taxon>Methanobacteriati</taxon>
        <taxon>Methanobacteriota</taxon>
        <taxon>Stenosarchaea group</taxon>
        <taxon>Methanomicrobia</taxon>
        <taxon>Methanomicrobiales</taxon>
        <taxon>Methanomicrobiaceae</taxon>
        <taxon>Methanoculleus</taxon>
    </lineage>
</organism>
<dbReference type="BioCyc" id="MBOU1201294:BN140_RS05820-MONOMER"/>
<feature type="compositionally biased region" description="Low complexity" evidence="1">
    <location>
        <begin position="1"/>
        <end position="12"/>
    </location>
</feature>
<dbReference type="HOGENOM" id="CLU_1140561_0_0_2"/>
<dbReference type="EMBL" id="HE964772">
    <property type="protein sequence ID" value="CCJ36090.1"/>
    <property type="molecule type" value="Genomic_DNA"/>
</dbReference>